<proteinExistence type="predicted"/>
<dbReference type="AlphaFoldDB" id="W9GLF9"/>
<reference evidence="3" key="1">
    <citation type="submission" date="2013-08" db="EMBL/GenBank/DDBJ databases">
        <title>Intrasporangium oryzae NRRL B-24470.</title>
        <authorList>
            <person name="Liu H."/>
            <person name="Wang G."/>
        </authorList>
    </citation>
    <scope>NUCLEOTIDE SEQUENCE [LARGE SCALE GENOMIC DNA]</scope>
    <source>
        <strain evidence="3">Q5-1</strain>
    </source>
</reference>
<sequence length="443" mass="47516">MTAEGRPTRTGRRLTVTRQLGEWAPTAAHVRAVLLGGGALALGAILRRPDLIVIGVPLVVAAVWGQLTRPREDATARAQLAQSTLREGESSSLVVRVEPLPADCSGVMLLAETQWVQRNPPAGVAPVEGLVSAMGVRSMRWGVRPLGTVSIALTSPWGAFRCGPVDLPDLTTTTLPVPAVFDASAPTPHPRGIVGINRSARPGAGSEFNTIREFQPGDRLRRIHWPVSLRTGRLHVTSTFADEDAHVVLLVDAFSDLGPREGIDGRPTSLDVTVRAAGALADHFLRAGDRLTLRTVGAADIPPLGVGSGTHHLRRVLETLARIEPASERRDDGRRAIRGLDPLGLVLVLSPLIEPTMVELTTTLASRGLTTVVIDTFPEHLTATPDDPYQALAWRIRLLSRQAQVGAIISRGVPVVPWRGPGSLDNVLRDVAHRATAPRMVRR</sequence>
<name>W9GLF9_9MICO</name>
<dbReference type="PATRIC" id="fig|584657.3.peg.2149"/>
<dbReference type="PANTHER" id="PTHR33608">
    <property type="entry name" value="BLL2464 PROTEIN"/>
    <property type="match status" value="1"/>
</dbReference>
<dbReference type="Pfam" id="PF01882">
    <property type="entry name" value="DUF58"/>
    <property type="match status" value="1"/>
</dbReference>
<evidence type="ECO:0000313" key="2">
    <source>
        <dbReference type="EMBL" id="EWT05947.1"/>
    </source>
</evidence>
<dbReference type="EMBL" id="AWQS01000075">
    <property type="protein sequence ID" value="EWT05947.1"/>
    <property type="molecule type" value="Genomic_DNA"/>
</dbReference>
<keyword evidence="3" id="KW-1185">Reference proteome</keyword>
<dbReference type="InterPro" id="IPR002881">
    <property type="entry name" value="DUF58"/>
</dbReference>
<protein>
    <recommendedName>
        <fullName evidence="1">DUF58 domain-containing protein</fullName>
    </recommendedName>
</protein>
<gene>
    <name evidence="2" type="ORF">N864_01355</name>
</gene>
<evidence type="ECO:0000313" key="3">
    <source>
        <dbReference type="Proteomes" id="UP000019494"/>
    </source>
</evidence>
<accession>W9GLF9</accession>
<feature type="domain" description="DUF58" evidence="1">
    <location>
        <begin position="211"/>
        <end position="371"/>
    </location>
</feature>
<dbReference type="Proteomes" id="UP000019494">
    <property type="component" value="Unassembled WGS sequence"/>
</dbReference>
<dbReference type="RefSeq" id="WP_051518449.1">
    <property type="nucleotide sequence ID" value="NZ_AWQS01000075.1"/>
</dbReference>
<comment type="caution">
    <text evidence="2">The sequence shown here is derived from an EMBL/GenBank/DDBJ whole genome shotgun (WGS) entry which is preliminary data.</text>
</comment>
<organism evidence="2 3">
    <name type="scientific">Intrasporangium chromatireducens Q5-1</name>
    <dbReference type="NCBI Taxonomy" id="584657"/>
    <lineage>
        <taxon>Bacteria</taxon>
        <taxon>Bacillati</taxon>
        <taxon>Actinomycetota</taxon>
        <taxon>Actinomycetes</taxon>
        <taxon>Micrococcales</taxon>
        <taxon>Intrasporangiaceae</taxon>
        <taxon>Intrasporangium</taxon>
    </lineage>
</organism>
<dbReference type="PANTHER" id="PTHR33608:SF14">
    <property type="entry name" value="POSSIBLE CONSERVED SECRETED PROTEIN"/>
    <property type="match status" value="1"/>
</dbReference>
<evidence type="ECO:0000259" key="1">
    <source>
        <dbReference type="Pfam" id="PF01882"/>
    </source>
</evidence>
<dbReference type="OrthoDB" id="9776116at2"/>